<dbReference type="RefSeq" id="WP_140590625.1">
    <property type="nucleotide sequence ID" value="NZ_VFWZ01000002.1"/>
</dbReference>
<reference evidence="2 3" key="1">
    <citation type="submission" date="2019-06" db="EMBL/GenBank/DDBJ databases">
        <authorList>
            <person name="Meng X."/>
        </authorList>
    </citation>
    <scope>NUCLEOTIDE SEQUENCE [LARGE SCALE GENOMIC DNA]</scope>
    <source>
        <strain evidence="2 3">M625</strain>
    </source>
</reference>
<dbReference type="PANTHER" id="PTHR46825:SF9">
    <property type="entry name" value="BETA-LACTAMASE-RELATED DOMAIN-CONTAINING PROTEIN"/>
    <property type="match status" value="1"/>
</dbReference>
<name>A0A504J8K6_9FLAO</name>
<dbReference type="InterPro" id="IPR050491">
    <property type="entry name" value="AmpC-like"/>
</dbReference>
<sequence length="410" mass="47368">MKNKIYQILFAVILISCQNQKRDDNTSTSGYDELNTSLVKKLNQAYSEDLIKGFAVTIVNDKGTVFEKGFGFANIDTTYKYTSKTTQPVASISKVLIGLSLIKAEELNLLSLEDPINKYLPFPVVNPNFPDTEILVKHLAYHTSSIIDQDEIYLDQFFLEKDIERSDHEAEDYYEFFRKANEKKSLENYLEDVFSKKRYKIQPYSDNKPGEVREYSNIGSDLCALLLQKVAKQDFRDFTAKYILKPLQMKSSGWRPEEMVSSNRSRLFVSKDMMITNYVQGSYPNGSFRSCSHDLGLLLSELIRGYNGKGRILSKEGFARFYQKQYYDGQFYGCFIEYNNNWIHINDKMVGHDGSDPGVFTGMFFSPKRNTGKIIISNTDTDYLGDKKIWEEISNIWKALIQYETECIKI</sequence>
<dbReference type="EMBL" id="VFWZ01000002">
    <property type="protein sequence ID" value="TPN86914.1"/>
    <property type="molecule type" value="Genomic_DNA"/>
</dbReference>
<accession>A0A504J8K6</accession>
<dbReference type="SUPFAM" id="SSF56601">
    <property type="entry name" value="beta-lactamase/transpeptidase-like"/>
    <property type="match status" value="1"/>
</dbReference>
<gene>
    <name evidence="2" type="ORF">FHK87_04745</name>
</gene>
<dbReference type="Proteomes" id="UP000315540">
    <property type="component" value="Unassembled WGS sequence"/>
</dbReference>
<proteinExistence type="predicted"/>
<dbReference type="Pfam" id="PF00144">
    <property type="entry name" value="Beta-lactamase"/>
    <property type="match status" value="1"/>
</dbReference>
<keyword evidence="3" id="KW-1185">Reference proteome</keyword>
<dbReference type="Gene3D" id="3.40.710.10">
    <property type="entry name" value="DD-peptidase/beta-lactamase superfamily"/>
    <property type="match status" value="1"/>
</dbReference>
<dbReference type="GO" id="GO:0016787">
    <property type="term" value="F:hydrolase activity"/>
    <property type="evidence" value="ECO:0007669"/>
    <property type="project" value="UniProtKB-KW"/>
</dbReference>
<dbReference type="InterPro" id="IPR001466">
    <property type="entry name" value="Beta-lactam-related"/>
</dbReference>
<dbReference type="PROSITE" id="PS51257">
    <property type="entry name" value="PROKAR_LIPOPROTEIN"/>
    <property type="match status" value="1"/>
</dbReference>
<dbReference type="AlphaFoldDB" id="A0A504J8K6"/>
<evidence type="ECO:0000259" key="1">
    <source>
        <dbReference type="Pfam" id="PF00144"/>
    </source>
</evidence>
<dbReference type="OrthoDB" id="846150at2"/>
<organism evidence="2 3">
    <name type="scientific">Aquimarina algicola</name>
    <dbReference type="NCBI Taxonomy" id="2589995"/>
    <lineage>
        <taxon>Bacteria</taxon>
        <taxon>Pseudomonadati</taxon>
        <taxon>Bacteroidota</taxon>
        <taxon>Flavobacteriia</taxon>
        <taxon>Flavobacteriales</taxon>
        <taxon>Flavobacteriaceae</taxon>
        <taxon>Aquimarina</taxon>
    </lineage>
</organism>
<evidence type="ECO:0000313" key="3">
    <source>
        <dbReference type="Proteomes" id="UP000315540"/>
    </source>
</evidence>
<dbReference type="InterPro" id="IPR012338">
    <property type="entry name" value="Beta-lactam/transpept-like"/>
</dbReference>
<evidence type="ECO:0000313" key="2">
    <source>
        <dbReference type="EMBL" id="TPN86914.1"/>
    </source>
</evidence>
<comment type="caution">
    <text evidence="2">The sequence shown here is derived from an EMBL/GenBank/DDBJ whole genome shotgun (WGS) entry which is preliminary data.</text>
</comment>
<protein>
    <submittedName>
        <fullName evidence="2">Serine hydrolase</fullName>
    </submittedName>
</protein>
<keyword evidence="2" id="KW-0378">Hydrolase</keyword>
<dbReference type="PANTHER" id="PTHR46825">
    <property type="entry name" value="D-ALANYL-D-ALANINE-CARBOXYPEPTIDASE/ENDOPEPTIDASE AMPH"/>
    <property type="match status" value="1"/>
</dbReference>
<feature type="domain" description="Beta-lactamase-related" evidence="1">
    <location>
        <begin position="50"/>
        <end position="382"/>
    </location>
</feature>